<evidence type="ECO:0000259" key="3">
    <source>
        <dbReference type="Pfam" id="PF00248"/>
    </source>
</evidence>
<dbReference type="PANTHER" id="PTHR43364">
    <property type="entry name" value="NADH-SPECIFIC METHYLGLYOXAL REDUCTASE-RELATED"/>
    <property type="match status" value="1"/>
</dbReference>
<protein>
    <submittedName>
        <fullName evidence="4">NADP-dependent oxidoreductase domain-containing protein</fullName>
    </submittedName>
</protein>
<feature type="domain" description="NADP-dependent oxidoreductase" evidence="3">
    <location>
        <begin position="8"/>
        <end position="308"/>
    </location>
</feature>
<dbReference type="InterPro" id="IPR036812">
    <property type="entry name" value="NAD(P)_OxRdtase_dom_sf"/>
</dbReference>
<dbReference type="PANTHER" id="PTHR43364:SF4">
    <property type="entry name" value="NAD(P)-LINKED OXIDOREDUCTASE SUPERFAMILY PROTEIN"/>
    <property type="match status" value="1"/>
</dbReference>
<comment type="caution">
    <text evidence="4">The sequence shown here is derived from an EMBL/GenBank/DDBJ whole genome shotgun (WGS) entry which is preliminary data.</text>
</comment>
<dbReference type="PRINTS" id="PR00069">
    <property type="entry name" value="ALDKETRDTASE"/>
</dbReference>
<keyword evidence="1" id="KW-0560">Oxidoreductase</keyword>
<organism evidence="4 5">
    <name type="scientific">Aspergillus pseudodeflectus</name>
    <dbReference type="NCBI Taxonomy" id="176178"/>
    <lineage>
        <taxon>Eukaryota</taxon>
        <taxon>Fungi</taxon>
        <taxon>Dikarya</taxon>
        <taxon>Ascomycota</taxon>
        <taxon>Pezizomycotina</taxon>
        <taxon>Eurotiomycetes</taxon>
        <taxon>Eurotiomycetidae</taxon>
        <taxon>Eurotiales</taxon>
        <taxon>Aspergillaceae</taxon>
        <taxon>Aspergillus</taxon>
        <taxon>Aspergillus subgen. Nidulantes</taxon>
    </lineage>
</organism>
<reference evidence="4 5" key="1">
    <citation type="submission" date="2024-07" db="EMBL/GenBank/DDBJ databases">
        <title>Section-level genome sequencing and comparative genomics of Aspergillus sections Usti and Cavernicolus.</title>
        <authorList>
            <consortium name="Lawrence Berkeley National Laboratory"/>
            <person name="Nybo J.L."/>
            <person name="Vesth T.C."/>
            <person name="Theobald S."/>
            <person name="Frisvad J.C."/>
            <person name="Larsen T.O."/>
            <person name="Kjaerboelling I."/>
            <person name="Rothschild-Mancinelli K."/>
            <person name="Lyhne E.K."/>
            <person name="Kogle M.E."/>
            <person name="Barry K."/>
            <person name="Clum A."/>
            <person name="Na H."/>
            <person name="Ledsgaard L."/>
            <person name="Lin J."/>
            <person name="Lipzen A."/>
            <person name="Kuo A."/>
            <person name="Riley R."/>
            <person name="Mondo S."/>
            <person name="LaButti K."/>
            <person name="Haridas S."/>
            <person name="Pangalinan J."/>
            <person name="Salamov A.A."/>
            <person name="Simmons B.A."/>
            <person name="Magnuson J.K."/>
            <person name="Chen J."/>
            <person name="Drula E."/>
            <person name="Henrissat B."/>
            <person name="Wiebenga A."/>
            <person name="Lubbers R.J."/>
            <person name="Gomes A.C."/>
            <person name="Macurrencykelacurrency M.R."/>
            <person name="Stajich J."/>
            <person name="Grigoriev I.V."/>
            <person name="Mortensen U.H."/>
            <person name="De vries R.P."/>
            <person name="Baker S.E."/>
            <person name="Andersen M.R."/>
        </authorList>
    </citation>
    <scope>NUCLEOTIDE SEQUENCE [LARGE SCALE GENOMIC DNA]</scope>
    <source>
        <strain evidence="4 5">CBS 756.74</strain>
    </source>
</reference>
<gene>
    <name evidence="4" type="ORF">BJX68DRAFT_264924</name>
</gene>
<proteinExistence type="inferred from homology"/>
<dbReference type="EMBL" id="JBFXLR010000012">
    <property type="protein sequence ID" value="KAL2854184.1"/>
    <property type="molecule type" value="Genomic_DNA"/>
</dbReference>
<dbReference type="InterPro" id="IPR050523">
    <property type="entry name" value="AKR_Detox_Biosynth"/>
</dbReference>
<dbReference type="Gene3D" id="3.20.20.100">
    <property type="entry name" value="NADP-dependent oxidoreductase domain"/>
    <property type="match status" value="1"/>
</dbReference>
<sequence>MSTPPVQLIFGGASFGPTMASDFTSLEAMEGALDLLEAGGVKTIDTARFYPDSEEWLGEAAAAFKFTIDTKYPGGFASEASSKEGLIASAEESLAALGVDQVDVYYIHAPDRRVPLEDLLSGIQAVYKSGKFKRFGLSNFLPDEVLDVLRICKENNYVLPSVYQGNYNAVARHSESTLLPILRKYNIAYYAYSPIAGGFLTKHVETLISGGEGRWDPKTPTGGIFNALYAKPGMLEGLRLWGQIADEAGIPKAELAYRWVAFHSTLSGELGDGLIFGAKNKEQVEGTLRGLREGPLSGEVVRKIERVWELVRDDAPLDTFNSVGK</sequence>
<dbReference type="GeneID" id="98160252"/>
<dbReference type="CDD" id="cd19075">
    <property type="entry name" value="AKR_AKR7A1-5"/>
    <property type="match status" value="1"/>
</dbReference>
<accession>A0ABR4KPH6</accession>
<dbReference type="RefSeq" id="XP_070901349.1">
    <property type="nucleotide sequence ID" value="XM_071045088.1"/>
</dbReference>
<dbReference type="InterPro" id="IPR023210">
    <property type="entry name" value="NADP_OxRdtase_dom"/>
</dbReference>
<dbReference type="SUPFAM" id="SSF51430">
    <property type="entry name" value="NAD(P)-linked oxidoreductase"/>
    <property type="match status" value="1"/>
</dbReference>
<name>A0ABR4KPH6_9EURO</name>
<evidence type="ECO:0000256" key="1">
    <source>
        <dbReference type="ARBA" id="ARBA00023002"/>
    </source>
</evidence>
<keyword evidence="5" id="KW-1185">Reference proteome</keyword>
<comment type="similarity">
    <text evidence="2">Belongs to the aldo/keto reductase family. Aldo/keto reductase 2 subfamily.</text>
</comment>
<dbReference type="Pfam" id="PF00248">
    <property type="entry name" value="Aldo_ket_red"/>
    <property type="match status" value="1"/>
</dbReference>
<dbReference type="InterPro" id="IPR020471">
    <property type="entry name" value="AKR"/>
</dbReference>
<evidence type="ECO:0000313" key="5">
    <source>
        <dbReference type="Proteomes" id="UP001610444"/>
    </source>
</evidence>
<evidence type="ECO:0000313" key="4">
    <source>
        <dbReference type="EMBL" id="KAL2854184.1"/>
    </source>
</evidence>
<evidence type="ECO:0000256" key="2">
    <source>
        <dbReference type="ARBA" id="ARBA00038157"/>
    </source>
</evidence>
<dbReference type="Proteomes" id="UP001610444">
    <property type="component" value="Unassembled WGS sequence"/>
</dbReference>